<dbReference type="OMA" id="INGHTII"/>
<keyword evidence="1" id="KW-0472">Membrane</keyword>
<dbReference type="Xenbase" id="XB-GENE-29094723">
    <property type="gene designation" value="LOC116408820"/>
</dbReference>
<dbReference type="AlphaFoldDB" id="A0A8J1J476"/>
<evidence type="ECO:0000313" key="3">
    <source>
        <dbReference type="RefSeq" id="XP_031752662.1"/>
    </source>
</evidence>
<evidence type="ECO:0000256" key="1">
    <source>
        <dbReference type="SAM" id="Phobius"/>
    </source>
</evidence>
<keyword evidence="1" id="KW-0812">Transmembrane</keyword>
<keyword evidence="2" id="KW-1185">Reference proteome</keyword>
<keyword evidence="1" id="KW-1133">Transmembrane helix</keyword>
<accession>A0A8J1J476</accession>
<proteinExistence type="predicted"/>
<dbReference type="GeneID" id="116408820"/>
<dbReference type="Proteomes" id="UP000008143">
    <property type="component" value="Chromosome 2"/>
</dbReference>
<evidence type="ECO:0000313" key="2">
    <source>
        <dbReference type="Proteomes" id="UP000008143"/>
    </source>
</evidence>
<protein>
    <submittedName>
        <fullName evidence="3">Uncharacterized protein LOC116408820</fullName>
    </submittedName>
</protein>
<evidence type="ECO:0000313" key="4">
    <source>
        <dbReference type="Xenbase" id="XB-GENE-29094723"/>
    </source>
</evidence>
<sequence length="519" mass="59294">MNIINMYDIFIKDKINSFWKRNTGQVNNKLNPLMNTHRRFSKRDIGGIIGTVSGLFGSGMSIWNRADISSLWDNEQKLKILMGNKITKPLASSQLGLENEELATVYDMHVIAKLFLQMQDKLNELISVNNEDATNNKLGREMACIAYGDFILSKISDMLRDIELQRIFDFIPDTRIRGWYGKLETGVTMCTIRDLAKVTLHAIKCDDTLSTMIPLTISLPVIPTNGIYRDLAKIHSLGILEESVLKEFKRPPTLLVKHPSGDWQSPDTSCCLKEKDIYICRCNILDLAGDTCGLTLNQTFRTEEKMKVEETITTCAVKLTRWHQDMIKTAYVGDGKYCIIAKGHNFFYGGNECTLSSPNFCLTVKEKMEINGHTIIPVPVYHDTSEVQVKLRYQEEIKNLVPQLHVPIPTLSLDVHKLMERTPEHLLQMKQSTKNAMDSVLQLTTTKWWDSMDNVSEHPIFRLSFKMLICIQGILVICGLLLFCKMTRTIKNLERFTYGQVQERGIISHKLHSPSRWGL</sequence>
<name>A0A8J1J476_XENTR</name>
<feature type="transmembrane region" description="Helical" evidence="1">
    <location>
        <begin position="463"/>
        <end position="483"/>
    </location>
</feature>
<dbReference type="RefSeq" id="XP_031752662.1">
    <property type="nucleotide sequence ID" value="XM_031896802.1"/>
</dbReference>
<organism evidence="2 3">
    <name type="scientific">Xenopus tropicalis</name>
    <name type="common">Western clawed frog</name>
    <name type="synonym">Silurana tropicalis</name>
    <dbReference type="NCBI Taxonomy" id="8364"/>
    <lineage>
        <taxon>Eukaryota</taxon>
        <taxon>Metazoa</taxon>
        <taxon>Chordata</taxon>
        <taxon>Craniata</taxon>
        <taxon>Vertebrata</taxon>
        <taxon>Euteleostomi</taxon>
        <taxon>Amphibia</taxon>
        <taxon>Batrachia</taxon>
        <taxon>Anura</taxon>
        <taxon>Pipoidea</taxon>
        <taxon>Pipidae</taxon>
        <taxon>Xenopodinae</taxon>
        <taxon>Xenopus</taxon>
        <taxon>Silurana</taxon>
    </lineage>
</organism>
<dbReference type="AGR" id="Xenbase:XB-GENE-29094723"/>
<reference evidence="3" key="1">
    <citation type="submission" date="2025-08" db="UniProtKB">
        <authorList>
            <consortium name="RefSeq"/>
        </authorList>
    </citation>
    <scope>IDENTIFICATION</scope>
    <source>
        <strain evidence="3">Nigerian</strain>
        <tissue evidence="3">Liver and blood</tissue>
    </source>
</reference>
<dbReference type="KEGG" id="xtr:116408820"/>
<gene>
    <name evidence="3 4" type="primary">LOC116408820</name>
</gene>